<dbReference type="EMBL" id="NIGF01000006">
    <property type="protein sequence ID" value="PQV64253.1"/>
    <property type="molecule type" value="Genomic_DNA"/>
</dbReference>
<dbReference type="RefSeq" id="WP_105483392.1">
    <property type="nucleotide sequence ID" value="NZ_NIGF01000006.1"/>
</dbReference>
<keyword evidence="1" id="KW-0732">Signal</keyword>
<evidence type="ECO:0000256" key="1">
    <source>
        <dbReference type="SAM" id="SignalP"/>
    </source>
</evidence>
<name>A0A2S8STW8_9BACT</name>
<evidence type="ECO:0000313" key="3">
    <source>
        <dbReference type="Proteomes" id="UP000237684"/>
    </source>
</evidence>
<feature type="chain" id="PRO_5015580695" evidence="1">
    <location>
        <begin position="23"/>
        <end position="671"/>
    </location>
</feature>
<keyword evidence="3" id="KW-1185">Reference proteome</keyword>
<gene>
    <name evidence="2" type="ORF">B1R32_10699</name>
</gene>
<proteinExistence type="predicted"/>
<dbReference type="Proteomes" id="UP000237684">
    <property type="component" value="Unassembled WGS sequence"/>
</dbReference>
<evidence type="ECO:0000313" key="2">
    <source>
        <dbReference type="EMBL" id="PQV64253.1"/>
    </source>
</evidence>
<dbReference type="OrthoDB" id="9795075at2"/>
<comment type="caution">
    <text evidence="2">The sequence shown here is derived from an EMBL/GenBank/DDBJ whole genome shotgun (WGS) entry which is preliminary data.</text>
</comment>
<accession>A0A2S8STW8</accession>
<reference evidence="2 3" key="1">
    <citation type="journal article" date="2018" name="Syst. Appl. Microbiol.">
        <title>Abditibacterium utsteinense sp. nov., the first cultivated member of candidate phylum FBP, isolated from ice-free Antarctic soil samples.</title>
        <authorList>
            <person name="Tahon G."/>
            <person name="Tytgat B."/>
            <person name="Lebbe L."/>
            <person name="Carlier A."/>
            <person name="Willems A."/>
        </authorList>
    </citation>
    <scope>NUCLEOTIDE SEQUENCE [LARGE SCALE GENOMIC DNA]</scope>
    <source>
        <strain evidence="2 3">LMG 29911</strain>
    </source>
</reference>
<protein>
    <submittedName>
        <fullName evidence="2">Uncharacterized protein</fullName>
    </submittedName>
</protein>
<organism evidence="2 3">
    <name type="scientific">Abditibacterium utsteinense</name>
    <dbReference type="NCBI Taxonomy" id="1960156"/>
    <lineage>
        <taxon>Bacteria</taxon>
        <taxon>Pseudomonadati</taxon>
        <taxon>Abditibacteriota</taxon>
        <taxon>Abditibacteriia</taxon>
        <taxon>Abditibacteriales</taxon>
        <taxon>Abditibacteriaceae</taxon>
        <taxon>Abditibacterium</taxon>
    </lineage>
</organism>
<dbReference type="AlphaFoldDB" id="A0A2S8STW8"/>
<sequence length="671" mass="72334">MKFACRPGAVAFAVLLTYAVCAPKGRAQNLIAPTGALKNAPGDTPSGAPATRLGEGVRERVLRGRAQFEAGDENAVVTLRDAAQSALVALTQVAGQNPLDTGLKALPNDAVTAGLSRTAGEAHFYWGLAADRFARRDESITALSRALRLSRALAPSQSGDLRRDAALELGRVLRGGLPLVAPDDALETIAQIAHGGLWTPKRLSFDTLISTQIGGAPLGKTEFLITDGKLFPPIAPISGDLSRTPPFYANVPDSQLPGSLHLDKMVAGYERQTSGPNRGQWRQIARVFYASPFLTKDKRDDLPRARALCEQFLKVHTLFQNGLGATNLYTRGDRDEGVTTLWLLEVSALWPEDDDDPAVLAQLGARMPNVNTGALRQATEPVTTPIVRPWMALAGQMESNAGEIMFWKASLKRPETEWAREVFHEYGHVALPPFGGFRPPLEPYGNGVLGETLGALWAAPQPERFGAPSRAANDFTTHVNNQALPALQFFLGAGPNSPFKTAANRDGWRYLQGLTVYLERVYGPTMLGRALTPLSNRAAGVSNIAARRSLMNGRTLCDALDFNWRGWSGKTLPIWLPGALYLPRNAQNLIARDGALLPRGSKTNALLYVPTGAQSLRIEGAGTSQMRAVGLPFERSAGAMRIYFGGRSGWQSFTLVAGANTAITSARFEKK</sequence>
<feature type="signal peptide" evidence="1">
    <location>
        <begin position="1"/>
        <end position="22"/>
    </location>
</feature>
<dbReference type="InParanoid" id="A0A2S8STW8"/>